<dbReference type="InterPro" id="IPR012037">
    <property type="entry name" value="Alpha/beta-hydrolase_fam"/>
</dbReference>
<dbReference type="Proteomes" id="UP001501578">
    <property type="component" value="Unassembled WGS sequence"/>
</dbReference>
<dbReference type="RefSeq" id="WP_343947806.1">
    <property type="nucleotide sequence ID" value="NZ_BAAAHQ010000001.1"/>
</dbReference>
<keyword evidence="2" id="KW-1133">Transmembrane helix</keyword>
<keyword evidence="6" id="KW-1185">Reference proteome</keyword>
<sequence>MRVVRRRLGFGGTLLAALFFCASLTPTLLPRPWVMQGLMGALAAAIGYAVGASAGALGRALIPYRLPERGRVPAWRVMLAGCALLTVLALGYSLGWQQDLRQLMGMDTAITWFPPAILGLSALLFAAMLMAARLVRLGGRTLVRWLDRYVPVIVAQVTGVLVVACAVGVLASDVLFSGFVNVMNDASSVTNGTTDPGVARPASPKVSGGPRSLVSWDTLGREGRTFAGTAVPVARLSAFSGALARQPIRVYVGLDSAGSPAQQAALAVRELERTGAFDRAVLAVLGTTGTGWVDENISDSLEYMYNGDTALVAMQYSYLPSWLSFLVDRGKAARAGAALFDAVRARWERAPQGRRPKLVVSGESLGSFQLENAFDDLPDLVRQTDGALFVGPPDANPIWRTLTSGRDPGSPVWRPVYQRGATVRFGQYPEDLTRPGTTWNHPRVVYLQNASDPVVWWSPRLIYARPEWLAAPRGPDLNPEMDWFPLVTFWQVLGDMSVGLDVPPGHGHVYGAGVVEGWAAVAAPRGWSAYDTARLHTLISARPDQ</sequence>
<gene>
    <name evidence="5" type="ORF">GCM10009560_03020</name>
</gene>
<evidence type="ECO:0000256" key="1">
    <source>
        <dbReference type="SAM" id="MobiDB-lite"/>
    </source>
</evidence>
<dbReference type="InterPro" id="IPR027788">
    <property type="entry name" value="Alpha/beta-hydrolase_N_dom"/>
</dbReference>
<evidence type="ECO:0000259" key="3">
    <source>
        <dbReference type="Pfam" id="PF10081"/>
    </source>
</evidence>
<feature type="transmembrane region" description="Helical" evidence="2">
    <location>
        <begin position="149"/>
        <end position="171"/>
    </location>
</feature>
<feature type="domain" description="Alpha/beta-hydrolase catalytic" evidence="3">
    <location>
        <begin position="248"/>
        <end position="535"/>
    </location>
</feature>
<feature type="transmembrane region" description="Helical" evidence="2">
    <location>
        <begin position="116"/>
        <end position="137"/>
    </location>
</feature>
<dbReference type="InterPro" id="IPR027787">
    <property type="entry name" value="Alpha/beta-hydrolase_catalytic"/>
</dbReference>
<evidence type="ECO:0000259" key="4">
    <source>
        <dbReference type="Pfam" id="PF15420"/>
    </source>
</evidence>
<evidence type="ECO:0000256" key="2">
    <source>
        <dbReference type="SAM" id="Phobius"/>
    </source>
</evidence>
<feature type="transmembrane region" description="Helical" evidence="2">
    <location>
        <begin position="39"/>
        <end position="62"/>
    </location>
</feature>
<organism evidence="5 6">
    <name type="scientific">Nonomuraea longicatena</name>
    <dbReference type="NCBI Taxonomy" id="83682"/>
    <lineage>
        <taxon>Bacteria</taxon>
        <taxon>Bacillati</taxon>
        <taxon>Actinomycetota</taxon>
        <taxon>Actinomycetes</taxon>
        <taxon>Streptosporangiales</taxon>
        <taxon>Streptosporangiaceae</taxon>
        <taxon>Nonomuraea</taxon>
    </lineage>
</organism>
<protein>
    <submittedName>
        <fullName evidence="5">Alpha/beta-hydrolase family protein</fullName>
    </submittedName>
</protein>
<feature type="region of interest" description="Disordered" evidence="1">
    <location>
        <begin position="190"/>
        <end position="210"/>
    </location>
</feature>
<dbReference type="EMBL" id="BAAAHQ010000001">
    <property type="protein sequence ID" value="GAA0912410.1"/>
    <property type="molecule type" value="Genomic_DNA"/>
</dbReference>
<evidence type="ECO:0000313" key="5">
    <source>
        <dbReference type="EMBL" id="GAA0912410.1"/>
    </source>
</evidence>
<dbReference type="PIRSF" id="PIRSF007542">
    <property type="entry name" value="UCP007542"/>
    <property type="match status" value="1"/>
</dbReference>
<accession>A0ABP3Z3A2</accession>
<name>A0ABP3Z3A2_9ACTN</name>
<feature type="domain" description="Alpha/beta-hydrolase N-terminal" evidence="4">
    <location>
        <begin position="24"/>
        <end position="228"/>
    </location>
</feature>
<proteinExistence type="predicted"/>
<dbReference type="Pfam" id="PF15420">
    <property type="entry name" value="Abhydrolase_9_N"/>
    <property type="match status" value="1"/>
</dbReference>
<keyword evidence="2" id="KW-0472">Membrane</keyword>
<evidence type="ECO:0000313" key="6">
    <source>
        <dbReference type="Proteomes" id="UP001501578"/>
    </source>
</evidence>
<dbReference type="Pfam" id="PF10081">
    <property type="entry name" value="Abhydrolase_9"/>
    <property type="match status" value="1"/>
</dbReference>
<comment type="caution">
    <text evidence="5">The sequence shown here is derived from an EMBL/GenBank/DDBJ whole genome shotgun (WGS) entry which is preliminary data.</text>
</comment>
<reference evidence="6" key="1">
    <citation type="journal article" date="2019" name="Int. J. Syst. Evol. Microbiol.">
        <title>The Global Catalogue of Microorganisms (GCM) 10K type strain sequencing project: providing services to taxonomists for standard genome sequencing and annotation.</title>
        <authorList>
            <consortium name="The Broad Institute Genomics Platform"/>
            <consortium name="The Broad Institute Genome Sequencing Center for Infectious Disease"/>
            <person name="Wu L."/>
            <person name="Ma J."/>
        </authorList>
    </citation>
    <scope>NUCLEOTIDE SEQUENCE [LARGE SCALE GENOMIC DNA]</scope>
    <source>
        <strain evidence="6">JCM 11136</strain>
    </source>
</reference>
<keyword evidence="2" id="KW-0812">Transmembrane</keyword>
<feature type="transmembrane region" description="Helical" evidence="2">
    <location>
        <begin position="74"/>
        <end position="96"/>
    </location>
</feature>